<evidence type="ECO:0000313" key="2">
    <source>
        <dbReference type="WBParaSite" id="PSAMB.scaffold2800size21220.g19422.t1"/>
    </source>
</evidence>
<name>A0A914VY38_9BILA</name>
<keyword evidence="1" id="KW-1185">Reference proteome</keyword>
<dbReference type="WBParaSite" id="PSAMB.scaffold2800size21220.g19422.t1">
    <property type="protein sequence ID" value="PSAMB.scaffold2800size21220.g19422.t1"/>
    <property type="gene ID" value="PSAMB.scaffold2800size21220.g19422"/>
</dbReference>
<proteinExistence type="predicted"/>
<dbReference type="AlphaFoldDB" id="A0A914VY38"/>
<sequence>MATYAQTQFDGIECTDQEGVYRVKSLTQPNLFHFVRQIKKCSCPYELSLSPWQTPSVFESSETEACSQEPTLQEDRPSLPFKKWSKMTDNQLQTVNVLMRNVSASVSTEMQSDITKKLNELIATLKSSQDPVMVVPRHQINGRPPNALPQRIDKV</sequence>
<evidence type="ECO:0000313" key="1">
    <source>
        <dbReference type="Proteomes" id="UP000887566"/>
    </source>
</evidence>
<reference evidence="2" key="1">
    <citation type="submission" date="2022-11" db="UniProtKB">
        <authorList>
            <consortium name="WormBaseParasite"/>
        </authorList>
    </citation>
    <scope>IDENTIFICATION</scope>
</reference>
<accession>A0A914VY38</accession>
<protein>
    <submittedName>
        <fullName evidence="2">Uncharacterized protein</fullName>
    </submittedName>
</protein>
<dbReference type="Proteomes" id="UP000887566">
    <property type="component" value="Unplaced"/>
</dbReference>
<organism evidence="1 2">
    <name type="scientific">Plectus sambesii</name>
    <dbReference type="NCBI Taxonomy" id="2011161"/>
    <lineage>
        <taxon>Eukaryota</taxon>
        <taxon>Metazoa</taxon>
        <taxon>Ecdysozoa</taxon>
        <taxon>Nematoda</taxon>
        <taxon>Chromadorea</taxon>
        <taxon>Plectida</taxon>
        <taxon>Plectina</taxon>
        <taxon>Plectoidea</taxon>
        <taxon>Plectidae</taxon>
        <taxon>Plectus</taxon>
    </lineage>
</organism>